<evidence type="ECO:0000313" key="1">
    <source>
        <dbReference type="EMBL" id="KAG5640303.1"/>
    </source>
</evidence>
<gene>
    <name evidence="1" type="ORF">DXG03_009325</name>
</gene>
<dbReference type="Gene3D" id="3.80.10.10">
    <property type="entry name" value="Ribonuclease Inhibitor"/>
    <property type="match status" value="2"/>
</dbReference>
<dbReference type="OrthoDB" id="2747524at2759"/>
<organism evidence="1 2">
    <name type="scientific">Asterophora parasitica</name>
    <dbReference type="NCBI Taxonomy" id="117018"/>
    <lineage>
        <taxon>Eukaryota</taxon>
        <taxon>Fungi</taxon>
        <taxon>Dikarya</taxon>
        <taxon>Basidiomycota</taxon>
        <taxon>Agaricomycotina</taxon>
        <taxon>Agaricomycetes</taxon>
        <taxon>Agaricomycetidae</taxon>
        <taxon>Agaricales</taxon>
        <taxon>Tricholomatineae</taxon>
        <taxon>Lyophyllaceae</taxon>
        <taxon>Asterophora</taxon>
    </lineage>
</organism>
<name>A0A9P7K7S9_9AGAR</name>
<dbReference type="InterPro" id="IPR032675">
    <property type="entry name" value="LRR_dom_sf"/>
</dbReference>
<evidence type="ECO:0008006" key="3">
    <source>
        <dbReference type="Google" id="ProtNLM"/>
    </source>
</evidence>
<proteinExistence type="predicted"/>
<evidence type="ECO:0000313" key="2">
    <source>
        <dbReference type="Proteomes" id="UP000775547"/>
    </source>
</evidence>
<reference evidence="1" key="1">
    <citation type="submission" date="2020-07" db="EMBL/GenBank/DDBJ databases">
        <authorList>
            <person name="Nieuwenhuis M."/>
            <person name="Van De Peppel L.J.J."/>
        </authorList>
    </citation>
    <scope>NUCLEOTIDE SEQUENCE</scope>
    <source>
        <strain evidence="1">AP01</strain>
        <tissue evidence="1">Mycelium</tissue>
    </source>
</reference>
<reference evidence="1" key="2">
    <citation type="submission" date="2021-10" db="EMBL/GenBank/DDBJ databases">
        <title>Phylogenomics reveals ancestral predisposition of the termite-cultivated fungus Termitomyces towards a domesticated lifestyle.</title>
        <authorList>
            <person name="Auxier B."/>
            <person name="Grum-Grzhimaylo A."/>
            <person name="Cardenas M.E."/>
            <person name="Lodge J.D."/>
            <person name="Laessoe T."/>
            <person name="Pedersen O."/>
            <person name="Smith M.E."/>
            <person name="Kuyper T.W."/>
            <person name="Franco-Molano E.A."/>
            <person name="Baroni T.J."/>
            <person name="Aanen D.K."/>
        </authorList>
    </citation>
    <scope>NUCLEOTIDE SEQUENCE</scope>
    <source>
        <strain evidence="1">AP01</strain>
        <tissue evidence="1">Mycelium</tissue>
    </source>
</reference>
<dbReference type="AlphaFoldDB" id="A0A9P7K7S9"/>
<dbReference type="EMBL" id="JABCKV010000879">
    <property type="protein sequence ID" value="KAG5640303.1"/>
    <property type="molecule type" value="Genomic_DNA"/>
</dbReference>
<keyword evidence="2" id="KW-1185">Reference proteome</keyword>
<dbReference type="SUPFAM" id="SSF52047">
    <property type="entry name" value="RNI-like"/>
    <property type="match status" value="1"/>
</dbReference>
<feature type="non-terminal residue" evidence="1">
    <location>
        <position position="447"/>
    </location>
</feature>
<dbReference type="Proteomes" id="UP000775547">
    <property type="component" value="Unassembled WGS sequence"/>
</dbReference>
<accession>A0A9P7K7S9</accession>
<sequence length="447" mass="49852">MRVSAFPDVALNGINYGHPTCGRIFGKHVPQSTLRKAVIDHLQRNLTVYDSVDYYPSLVVSSIEPVLPHLHNLNRLRLHLATPLRTVLCALSALPFLHTLEIHGARLDGPPWVEAFLQLRNLTSLTMTVAEMGAEDLNFDDEFNNVADILTALAPRLSRLEIAGDLIDLSALAALEWPRLNALRLLNHAIPSEIHVPLSALVGRMPSLRILGCDFSAGAQPYCDPIIFGDDNPGPEIFLPDLCHLSISNVQPNDKVIHQLPRSLEILRVLAIRDNCEHRDFLSMNQCLQYRALSDAEAFRWIETAARLPHLTELALSLDNAPSPAILSAIASACPGLRTLELEQAAYEDNESLSQYSIEYLAQPLTILHDLRELRITLELGAHNRAPMRRTPAVFTDIKDRVEEAAQIFAQLLPTLEIIGILYCNDGLSISSAPECHSVWRRMQIYR</sequence>
<comment type="caution">
    <text evidence="1">The sequence shown here is derived from an EMBL/GenBank/DDBJ whole genome shotgun (WGS) entry which is preliminary data.</text>
</comment>
<protein>
    <recommendedName>
        <fullName evidence="3">F-box domain-containing protein</fullName>
    </recommendedName>
</protein>